<dbReference type="AlphaFoldDB" id="A0A5J9WB00"/>
<keyword evidence="6" id="KW-0732">Signal</keyword>
<comment type="subcellular location">
    <subcellularLocation>
        <location evidence="1 5">Nucleus</location>
    </subcellularLocation>
</comment>
<accession>A0A5J9WB00</accession>
<dbReference type="InterPro" id="IPR045280">
    <property type="entry name" value="TIFY-like"/>
</dbReference>
<evidence type="ECO:0000256" key="5">
    <source>
        <dbReference type="PROSITE-ProRule" id="PRU00357"/>
    </source>
</evidence>
<dbReference type="InterPro" id="IPR010402">
    <property type="entry name" value="CCT_domain"/>
</dbReference>
<evidence type="ECO:0000313" key="9">
    <source>
        <dbReference type="Proteomes" id="UP000324897"/>
    </source>
</evidence>
<dbReference type="PANTHER" id="PTHR46125:SF13">
    <property type="entry name" value="GATA TRANSCRIPTION FACTOR 19"/>
    <property type="match status" value="1"/>
</dbReference>
<dbReference type="Proteomes" id="UP000324897">
    <property type="component" value="Chromosome 5"/>
</dbReference>
<keyword evidence="3" id="KW-0804">Transcription</keyword>
<proteinExistence type="predicted"/>
<dbReference type="PANTHER" id="PTHR46125">
    <property type="entry name" value="GATA TRANSCRIPTION FACTOR 28"/>
    <property type="match status" value="1"/>
</dbReference>
<keyword evidence="4 5" id="KW-0539">Nucleus</keyword>
<organism evidence="8 9">
    <name type="scientific">Eragrostis curvula</name>
    <name type="common">weeping love grass</name>
    <dbReference type="NCBI Taxonomy" id="38414"/>
    <lineage>
        <taxon>Eukaryota</taxon>
        <taxon>Viridiplantae</taxon>
        <taxon>Streptophyta</taxon>
        <taxon>Embryophyta</taxon>
        <taxon>Tracheophyta</taxon>
        <taxon>Spermatophyta</taxon>
        <taxon>Magnoliopsida</taxon>
        <taxon>Liliopsida</taxon>
        <taxon>Poales</taxon>
        <taxon>Poaceae</taxon>
        <taxon>PACMAD clade</taxon>
        <taxon>Chloridoideae</taxon>
        <taxon>Eragrostideae</taxon>
        <taxon>Eragrostidinae</taxon>
        <taxon>Eragrostis</taxon>
    </lineage>
</organism>
<feature type="signal peptide" evidence="6">
    <location>
        <begin position="1"/>
        <end position="26"/>
    </location>
</feature>
<sequence>LPYPKHSLIQVQALLLILGGWEVPLGLESIAVPTAHDEKYATVAARRISSLMRFREKRKERCFDKKIRYNVRKEVAQKMKRRKGQFAGRVDFGDHACSSAACSSPANGQNHKFRGTMCYLSKLRYQLEAYTSNAPGASWSKVLMNACGLIWANKVSLWYSKKSSECPQNETAASCESLGMQMTKTQSVLPPEHKQATVRRDYEIMSQDRSRSKTYTHRQKKISRHFVTSVFVTQPTS</sequence>
<gene>
    <name evidence="8" type="ORF">EJB05_04651</name>
</gene>
<evidence type="ECO:0000256" key="3">
    <source>
        <dbReference type="ARBA" id="ARBA00023163"/>
    </source>
</evidence>
<evidence type="ECO:0000259" key="7">
    <source>
        <dbReference type="PROSITE" id="PS51017"/>
    </source>
</evidence>
<dbReference type="Pfam" id="PF06203">
    <property type="entry name" value="CCT"/>
    <property type="match status" value="1"/>
</dbReference>
<evidence type="ECO:0000256" key="2">
    <source>
        <dbReference type="ARBA" id="ARBA00023015"/>
    </source>
</evidence>
<evidence type="ECO:0000256" key="4">
    <source>
        <dbReference type="ARBA" id="ARBA00023242"/>
    </source>
</evidence>
<feature type="non-terminal residue" evidence="8">
    <location>
        <position position="1"/>
    </location>
</feature>
<comment type="caution">
    <text evidence="8">The sequence shown here is derived from an EMBL/GenBank/DDBJ whole genome shotgun (WGS) entry which is preliminary data.</text>
</comment>
<dbReference type="PROSITE" id="PS51017">
    <property type="entry name" value="CCT"/>
    <property type="match status" value="1"/>
</dbReference>
<reference evidence="8 9" key="1">
    <citation type="journal article" date="2019" name="Sci. Rep.">
        <title>A high-quality genome of Eragrostis curvula grass provides insights into Poaceae evolution and supports new strategies to enhance forage quality.</title>
        <authorList>
            <person name="Carballo J."/>
            <person name="Santos B.A.C.M."/>
            <person name="Zappacosta D."/>
            <person name="Garbus I."/>
            <person name="Selva J.P."/>
            <person name="Gallo C.A."/>
            <person name="Diaz A."/>
            <person name="Albertini E."/>
            <person name="Caccamo M."/>
            <person name="Echenique V."/>
        </authorList>
    </citation>
    <scope>NUCLEOTIDE SEQUENCE [LARGE SCALE GENOMIC DNA]</scope>
    <source>
        <strain evidence="9">cv. Victoria</strain>
        <tissue evidence="8">Leaf</tissue>
    </source>
</reference>
<dbReference type="OrthoDB" id="2162994at2759"/>
<dbReference type="GO" id="GO:0005634">
    <property type="term" value="C:nucleus"/>
    <property type="evidence" value="ECO:0007669"/>
    <property type="project" value="UniProtKB-SubCell"/>
</dbReference>
<keyword evidence="9" id="KW-1185">Reference proteome</keyword>
<dbReference type="EMBL" id="RWGY01000004">
    <property type="protein sequence ID" value="TVU45176.1"/>
    <property type="molecule type" value="Genomic_DNA"/>
</dbReference>
<name>A0A5J9WB00_9POAL</name>
<evidence type="ECO:0000313" key="8">
    <source>
        <dbReference type="EMBL" id="TVU45176.1"/>
    </source>
</evidence>
<evidence type="ECO:0000256" key="1">
    <source>
        <dbReference type="ARBA" id="ARBA00004123"/>
    </source>
</evidence>
<keyword evidence="2" id="KW-0805">Transcription regulation</keyword>
<dbReference type="GO" id="GO:0006355">
    <property type="term" value="P:regulation of DNA-templated transcription"/>
    <property type="evidence" value="ECO:0007669"/>
    <property type="project" value="InterPro"/>
</dbReference>
<feature type="domain" description="CCT" evidence="7">
    <location>
        <begin position="47"/>
        <end position="89"/>
    </location>
</feature>
<feature type="chain" id="PRO_5023842311" description="CCT domain-containing protein" evidence="6">
    <location>
        <begin position="27"/>
        <end position="237"/>
    </location>
</feature>
<evidence type="ECO:0000256" key="6">
    <source>
        <dbReference type="SAM" id="SignalP"/>
    </source>
</evidence>
<protein>
    <recommendedName>
        <fullName evidence="7">CCT domain-containing protein</fullName>
    </recommendedName>
</protein>